<feature type="non-terminal residue" evidence="2">
    <location>
        <position position="51"/>
    </location>
</feature>
<keyword evidence="3" id="KW-1185">Reference proteome</keyword>
<evidence type="ECO:0000313" key="3">
    <source>
        <dbReference type="Proteomes" id="UP000002640"/>
    </source>
</evidence>
<proteinExistence type="predicted"/>
<feature type="signal peptide" evidence="1">
    <location>
        <begin position="1"/>
        <end position="23"/>
    </location>
</feature>
<feature type="chain" id="PRO_5003472532" evidence="1">
    <location>
        <begin position="24"/>
        <end position="51"/>
    </location>
</feature>
<dbReference type="RefSeq" id="XP_009530287.1">
    <property type="nucleotide sequence ID" value="XM_009531992.1"/>
</dbReference>
<name>G4ZT41_PHYSP</name>
<dbReference type="AlphaFoldDB" id="G4ZT41"/>
<accession>G4ZT41</accession>
<sequence>MFNSTKIIALCFAIVALMGNAHAEQEVAQTFGLITAGLNAGASVGGTAGVG</sequence>
<dbReference type="InParanoid" id="G4ZT41"/>
<dbReference type="EMBL" id="JH159156">
    <property type="protein sequence ID" value="EGZ12858.1"/>
    <property type="molecule type" value="Genomic_DNA"/>
</dbReference>
<evidence type="ECO:0000256" key="1">
    <source>
        <dbReference type="SAM" id="SignalP"/>
    </source>
</evidence>
<gene>
    <name evidence="2" type="ORF">PHYSODRAFT_454129</name>
</gene>
<dbReference type="GeneID" id="20653023"/>
<protein>
    <submittedName>
        <fullName evidence="2">Uncharacterized protein</fullName>
    </submittedName>
</protein>
<organism evidence="2 3">
    <name type="scientific">Phytophthora sojae (strain P6497)</name>
    <name type="common">Soybean stem and root rot agent</name>
    <name type="synonym">Phytophthora megasperma f. sp. glycines</name>
    <dbReference type="NCBI Taxonomy" id="1094619"/>
    <lineage>
        <taxon>Eukaryota</taxon>
        <taxon>Sar</taxon>
        <taxon>Stramenopiles</taxon>
        <taxon>Oomycota</taxon>
        <taxon>Peronosporomycetes</taxon>
        <taxon>Peronosporales</taxon>
        <taxon>Peronosporaceae</taxon>
        <taxon>Phytophthora</taxon>
    </lineage>
</organism>
<dbReference type="KEGG" id="psoj:PHYSODRAFT_454129"/>
<dbReference type="Proteomes" id="UP000002640">
    <property type="component" value="Unassembled WGS sequence"/>
</dbReference>
<reference evidence="2 3" key="1">
    <citation type="journal article" date="2006" name="Science">
        <title>Phytophthora genome sequences uncover evolutionary origins and mechanisms of pathogenesis.</title>
        <authorList>
            <person name="Tyler B.M."/>
            <person name="Tripathy S."/>
            <person name="Zhang X."/>
            <person name="Dehal P."/>
            <person name="Jiang R.H."/>
            <person name="Aerts A."/>
            <person name="Arredondo F.D."/>
            <person name="Baxter L."/>
            <person name="Bensasson D."/>
            <person name="Beynon J.L."/>
            <person name="Chapman J."/>
            <person name="Damasceno C.M."/>
            <person name="Dorrance A.E."/>
            <person name="Dou D."/>
            <person name="Dickerman A.W."/>
            <person name="Dubchak I.L."/>
            <person name="Garbelotto M."/>
            <person name="Gijzen M."/>
            <person name="Gordon S.G."/>
            <person name="Govers F."/>
            <person name="Grunwald N.J."/>
            <person name="Huang W."/>
            <person name="Ivors K.L."/>
            <person name="Jones R.W."/>
            <person name="Kamoun S."/>
            <person name="Krampis K."/>
            <person name="Lamour K.H."/>
            <person name="Lee M.K."/>
            <person name="McDonald W.H."/>
            <person name="Medina M."/>
            <person name="Meijer H.J."/>
            <person name="Nordberg E.K."/>
            <person name="Maclean D.J."/>
            <person name="Ospina-Giraldo M.D."/>
            <person name="Morris P.F."/>
            <person name="Phuntumart V."/>
            <person name="Putnam N.H."/>
            <person name="Rash S."/>
            <person name="Rose J.K."/>
            <person name="Sakihama Y."/>
            <person name="Salamov A.A."/>
            <person name="Savidor A."/>
            <person name="Scheuring C.F."/>
            <person name="Smith B.M."/>
            <person name="Sobral B.W."/>
            <person name="Terry A."/>
            <person name="Torto-Alalibo T.A."/>
            <person name="Win J."/>
            <person name="Xu Z."/>
            <person name="Zhang H."/>
            <person name="Grigoriev I.V."/>
            <person name="Rokhsar D.S."/>
            <person name="Boore J.L."/>
        </authorList>
    </citation>
    <scope>NUCLEOTIDE SEQUENCE [LARGE SCALE GENOMIC DNA]</scope>
    <source>
        <strain evidence="2 3">P6497</strain>
    </source>
</reference>
<evidence type="ECO:0000313" key="2">
    <source>
        <dbReference type="EMBL" id="EGZ12858.1"/>
    </source>
</evidence>
<keyword evidence="1" id="KW-0732">Signal</keyword>